<reference evidence="10" key="1">
    <citation type="journal article" date="2023" name="Mol. Phylogenet. Evol.">
        <title>Genome-scale phylogeny and comparative genomics of the fungal order Sordariales.</title>
        <authorList>
            <person name="Hensen N."/>
            <person name="Bonometti L."/>
            <person name="Westerberg I."/>
            <person name="Brannstrom I.O."/>
            <person name="Guillou S."/>
            <person name="Cros-Aarteil S."/>
            <person name="Calhoun S."/>
            <person name="Haridas S."/>
            <person name="Kuo A."/>
            <person name="Mondo S."/>
            <person name="Pangilinan J."/>
            <person name="Riley R."/>
            <person name="LaButti K."/>
            <person name="Andreopoulos B."/>
            <person name="Lipzen A."/>
            <person name="Chen C."/>
            <person name="Yan M."/>
            <person name="Daum C."/>
            <person name="Ng V."/>
            <person name="Clum A."/>
            <person name="Steindorff A."/>
            <person name="Ohm R.A."/>
            <person name="Martin F."/>
            <person name="Silar P."/>
            <person name="Natvig D.O."/>
            <person name="Lalanne C."/>
            <person name="Gautier V."/>
            <person name="Ament-Velasquez S.L."/>
            <person name="Kruys A."/>
            <person name="Hutchinson M.I."/>
            <person name="Powell A.J."/>
            <person name="Barry K."/>
            <person name="Miller A.N."/>
            <person name="Grigoriev I.V."/>
            <person name="Debuchy R."/>
            <person name="Gladieux P."/>
            <person name="Hiltunen Thoren M."/>
            <person name="Johannesson H."/>
        </authorList>
    </citation>
    <scope>NUCLEOTIDE SEQUENCE</scope>
    <source>
        <strain evidence="10">CBS 103.79</strain>
    </source>
</reference>
<dbReference type="SUPFAM" id="SSF47571">
    <property type="entry name" value="Cloroperoxidase"/>
    <property type="match status" value="1"/>
</dbReference>
<dbReference type="Pfam" id="PF01328">
    <property type="entry name" value="Peroxidase_2"/>
    <property type="match status" value="1"/>
</dbReference>
<dbReference type="InterPro" id="IPR000028">
    <property type="entry name" value="Chloroperoxidase"/>
</dbReference>
<evidence type="ECO:0000313" key="11">
    <source>
        <dbReference type="Proteomes" id="UP001303889"/>
    </source>
</evidence>
<evidence type="ECO:0000259" key="9">
    <source>
        <dbReference type="PROSITE" id="PS51405"/>
    </source>
</evidence>
<sequence>MYITTVLTLAALLSVGSCGAIDPHAWRAPLPGDRRSPCPMMNTLANHGFVARSGRNISVDELVNAIDVAVNLSPLSSRPVVEIAASLSTTGYPNTFNLDDLNTHGAIEHDGSLSRADTITGDNHSFNCTIYNTVAAFFTQGTISIETAARARRARLTAAAAQNPSFTFTAREEQFSQFETALYLAVFGKGTKGGAKTSWVNILFREERLAYDEGFKRAKDVITNDDVVELAGKVAAAA</sequence>
<dbReference type="EMBL" id="MU855709">
    <property type="protein sequence ID" value="KAK3900063.1"/>
    <property type="molecule type" value="Genomic_DNA"/>
</dbReference>
<gene>
    <name evidence="10" type="ORF">C8A05DRAFT_17585</name>
</gene>
<keyword evidence="6" id="KW-0408">Iron</keyword>
<organism evidence="10 11">
    <name type="scientific">Staphylotrichum tortipilum</name>
    <dbReference type="NCBI Taxonomy" id="2831512"/>
    <lineage>
        <taxon>Eukaryota</taxon>
        <taxon>Fungi</taxon>
        <taxon>Dikarya</taxon>
        <taxon>Ascomycota</taxon>
        <taxon>Pezizomycotina</taxon>
        <taxon>Sordariomycetes</taxon>
        <taxon>Sordariomycetidae</taxon>
        <taxon>Sordariales</taxon>
        <taxon>Chaetomiaceae</taxon>
        <taxon>Staphylotrichum</taxon>
    </lineage>
</organism>
<dbReference type="GO" id="GO:0004601">
    <property type="term" value="F:peroxidase activity"/>
    <property type="evidence" value="ECO:0007669"/>
    <property type="project" value="UniProtKB-KW"/>
</dbReference>
<evidence type="ECO:0000256" key="8">
    <source>
        <dbReference type="SAM" id="SignalP"/>
    </source>
</evidence>
<feature type="chain" id="PRO_5042859455" evidence="8">
    <location>
        <begin position="21"/>
        <end position="238"/>
    </location>
</feature>
<dbReference type="Proteomes" id="UP001303889">
    <property type="component" value="Unassembled WGS sequence"/>
</dbReference>
<keyword evidence="3" id="KW-0349">Heme</keyword>
<keyword evidence="5" id="KW-0560">Oxidoreductase</keyword>
<dbReference type="AlphaFoldDB" id="A0AAN6RRQ9"/>
<evidence type="ECO:0000256" key="1">
    <source>
        <dbReference type="ARBA" id="ARBA00001970"/>
    </source>
</evidence>
<protein>
    <submittedName>
        <fullName evidence="10">Chloroperoxidase</fullName>
    </submittedName>
</protein>
<feature type="signal peptide" evidence="8">
    <location>
        <begin position="1"/>
        <end position="20"/>
    </location>
</feature>
<keyword evidence="4" id="KW-0479">Metal-binding</keyword>
<feature type="domain" description="Heme haloperoxidase family profile" evidence="9">
    <location>
        <begin position="22"/>
        <end position="229"/>
    </location>
</feature>
<dbReference type="PROSITE" id="PS51405">
    <property type="entry name" value="HEME_HALOPEROXIDASE"/>
    <property type="match status" value="1"/>
</dbReference>
<evidence type="ECO:0000256" key="7">
    <source>
        <dbReference type="ARBA" id="ARBA00025795"/>
    </source>
</evidence>
<evidence type="ECO:0000256" key="6">
    <source>
        <dbReference type="ARBA" id="ARBA00023004"/>
    </source>
</evidence>
<proteinExistence type="inferred from homology"/>
<dbReference type="PANTHER" id="PTHR33577:SF19">
    <property type="entry name" value="HEME HALOPEROXIDASE FAMILY PROFILE DOMAIN-CONTAINING PROTEIN-RELATED"/>
    <property type="match status" value="1"/>
</dbReference>
<reference evidence="10" key="2">
    <citation type="submission" date="2023-05" db="EMBL/GenBank/DDBJ databases">
        <authorList>
            <consortium name="Lawrence Berkeley National Laboratory"/>
            <person name="Steindorff A."/>
            <person name="Hensen N."/>
            <person name="Bonometti L."/>
            <person name="Westerberg I."/>
            <person name="Brannstrom I.O."/>
            <person name="Guillou S."/>
            <person name="Cros-Aarteil S."/>
            <person name="Calhoun S."/>
            <person name="Haridas S."/>
            <person name="Kuo A."/>
            <person name="Mondo S."/>
            <person name="Pangilinan J."/>
            <person name="Riley R."/>
            <person name="Labutti K."/>
            <person name="Andreopoulos B."/>
            <person name="Lipzen A."/>
            <person name="Chen C."/>
            <person name="Yanf M."/>
            <person name="Daum C."/>
            <person name="Ng V."/>
            <person name="Clum A."/>
            <person name="Ohm R."/>
            <person name="Martin F."/>
            <person name="Silar P."/>
            <person name="Natvig D."/>
            <person name="Lalanne C."/>
            <person name="Gautier V."/>
            <person name="Ament-Velasquez S.L."/>
            <person name="Kruys A."/>
            <person name="Hutchinson M.I."/>
            <person name="Powell A.J."/>
            <person name="Barry K."/>
            <person name="Miller A.N."/>
            <person name="Grigoriev I.V."/>
            <person name="Debuchy R."/>
            <person name="Gladieux P."/>
            <person name="Thoren M.H."/>
            <person name="Johannesson H."/>
        </authorList>
    </citation>
    <scope>NUCLEOTIDE SEQUENCE</scope>
    <source>
        <strain evidence="10">CBS 103.79</strain>
    </source>
</reference>
<comment type="caution">
    <text evidence="10">The sequence shown here is derived from an EMBL/GenBank/DDBJ whole genome shotgun (WGS) entry which is preliminary data.</text>
</comment>
<comment type="cofactor">
    <cofactor evidence="1">
        <name>heme b</name>
        <dbReference type="ChEBI" id="CHEBI:60344"/>
    </cofactor>
</comment>
<accession>A0AAN6RRQ9</accession>
<comment type="similarity">
    <text evidence="7">Belongs to the chloroperoxidase family.</text>
</comment>
<keyword evidence="11" id="KW-1185">Reference proteome</keyword>
<keyword evidence="8" id="KW-0732">Signal</keyword>
<name>A0AAN6RRQ9_9PEZI</name>
<keyword evidence="2" id="KW-0575">Peroxidase</keyword>
<evidence type="ECO:0000313" key="10">
    <source>
        <dbReference type="EMBL" id="KAK3900063.1"/>
    </source>
</evidence>
<evidence type="ECO:0000256" key="2">
    <source>
        <dbReference type="ARBA" id="ARBA00022559"/>
    </source>
</evidence>
<evidence type="ECO:0000256" key="3">
    <source>
        <dbReference type="ARBA" id="ARBA00022617"/>
    </source>
</evidence>
<dbReference type="Gene3D" id="1.10.489.10">
    <property type="entry name" value="Chloroperoxidase-like"/>
    <property type="match status" value="1"/>
</dbReference>
<dbReference type="PANTHER" id="PTHR33577">
    <property type="entry name" value="STERIGMATOCYSTIN BIOSYNTHESIS PEROXIDASE STCC-RELATED"/>
    <property type="match status" value="1"/>
</dbReference>
<dbReference type="GO" id="GO:0046872">
    <property type="term" value="F:metal ion binding"/>
    <property type="evidence" value="ECO:0007669"/>
    <property type="project" value="UniProtKB-KW"/>
</dbReference>
<evidence type="ECO:0000256" key="4">
    <source>
        <dbReference type="ARBA" id="ARBA00022723"/>
    </source>
</evidence>
<dbReference type="InterPro" id="IPR036851">
    <property type="entry name" value="Chloroperoxidase-like_sf"/>
</dbReference>
<evidence type="ECO:0000256" key="5">
    <source>
        <dbReference type="ARBA" id="ARBA00023002"/>
    </source>
</evidence>